<name>A0A6C0IEK3_9ZZZZ</name>
<organism evidence="1">
    <name type="scientific">viral metagenome</name>
    <dbReference type="NCBI Taxonomy" id="1070528"/>
    <lineage>
        <taxon>unclassified sequences</taxon>
        <taxon>metagenomes</taxon>
        <taxon>organismal metagenomes</taxon>
    </lineage>
</organism>
<evidence type="ECO:0000313" key="1">
    <source>
        <dbReference type="EMBL" id="QHT91050.1"/>
    </source>
</evidence>
<proteinExistence type="predicted"/>
<accession>A0A6C0IEK3</accession>
<reference evidence="1" key="1">
    <citation type="journal article" date="2020" name="Nature">
        <title>Giant virus diversity and host interactions through global metagenomics.</title>
        <authorList>
            <person name="Schulz F."/>
            <person name="Roux S."/>
            <person name="Paez-Espino D."/>
            <person name="Jungbluth S."/>
            <person name="Walsh D.A."/>
            <person name="Denef V.J."/>
            <person name="McMahon K.D."/>
            <person name="Konstantinidis K.T."/>
            <person name="Eloe-Fadrosh E.A."/>
            <person name="Kyrpides N.C."/>
            <person name="Woyke T."/>
        </authorList>
    </citation>
    <scope>NUCLEOTIDE SEQUENCE</scope>
    <source>
        <strain evidence="1">GVMAG-M-3300023184-72</strain>
    </source>
</reference>
<protein>
    <submittedName>
        <fullName evidence="1">Uncharacterized protein</fullName>
    </submittedName>
</protein>
<dbReference type="EMBL" id="MN740162">
    <property type="protein sequence ID" value="QHT91050.1"/>
    <property type="molecule type" value="Genomic_DNA"/>
</dbReference>
<dbReference type="AlphaFoldDB" id="A0A6C0IEK3"/>
<sequence>MAQINNDIVNTKKETEFLIKISLLPDCLINIITEFIPKIVFVFTNRENYSLYHSLIKKYIYNYENYIRDTIRRDNEFVFEKIIEENYKRWSLIKNYKYKNLNFKNYLYFVVYYCVENDSNNCRNVLNSFCSQHGLCKNLYKKNVVQYIRWRN</sequence>